<proteinExistence type="predicted"/>
<evidence type="ECO:0000313" key="2">
    <source>
        <dbReference type="EMBL" id="WTU38223.1"/>
    </source>
</evidence>
<reference evidence="2" key="1">
    <citation type="submission" date="2022-10" db="EMBL/GenBank/DDBJ databases">
        <title>The complete genomes of actinobacterial strains from the NBC collection.</title>
        <authorList>
            <person name="Joergensen T.S."/>
            <person name="Alvarez Arevalo M."/>
            <person name="Sterndorff E.B."/>
            <person name="Faurdal D."/>
            <person name="Vuksanovic O."/>
            <person name="Mourched A.-S."/>
            <person name="Charusanti P."/>
            <person name="Shaw S."/>
            <person name="Blin K."/>
            <person name="Weber T."/>
        </authorList>
    </citation>
    <scope>NUCLEOTIDE SEQUENCE</scope>
    <source>
        <strain evidence="2">NBC_00060</strain>
    </source>
</reference>
<organism evidence="2">
    <name type="scientific">Streptomyces sp. NBC_00060</name>
    <dbReference type="NCBI Taxonomy" id="2975636"/>
    <lineage>
        <taxon>Bacteria</taxon>
        <taxon>Bacillati</taxon>
        <taxon>Actinomycetota</taxon>
        <taxon>Actinomycetes</taxon>
        <taxon>Kitasatosporales</taxon>
        <taxon>Streptomycetaceae</taxon>
        <taxon>Streptomyces</taxon>
    </lineage>
</organism>
<protein>
    <submittedName>
        <fullName evidence="2">Uncharacterized protein</fullName>
    </submittedName>
</protein>
<name>A0AAU2GQB9_9ACTN</name>
<sequence>MTISWGDAPTWVGAAFAGAAAVGAIWTLASQRQQIGEQRTFIDEQSQFMGEQRAFIQRQSEVLGLQERELVALAEERAKMQAQRVSMLAVMRAGPEELYPGIENSRCWEVSVQNNSDEVIRDVDVRCGPYLADAVWDMTPGRTEDGNPQRVTAPVAVIGPGRSSSFFLTPGVATHIANYPPVLAFTDANGQNWQFDHHGVRSRVDQPVWPV</sequence>
<keyword evidence="1" id="KW-1133">Transmembrane helix</keyword>
<keyword evidence="1" id="KW-0812">Transmembrane</keyword>
<dbReference type="AlphaFoldDB" id="A0AAU2GQB9"/>
<gene>
    <name evidence="2" type="ORF">OHV25_00785</name>
    <name evidence="3" type="ORF">OHV25_39055</name>
</gene>
<evidence type="ECO:0000256" key="1">
    <source>
        <dbReference type="SAM" id="Phobius"/>
    </source>
</evidence>
<dbReference type="EMBL" id="CP108253">
    <property type="protein sequence ID" value="WTU45135.1"/>
    <property type="molecule type" value="Genomic_DNA"/>
</dbReference>
<accession>A0AAU2GQB9</accession>
<feature type="transmembrane region" description="Helical" evidence="1">
    <location>
        <begin position="12"/>
        <end position="29"/>
    </location>
</feature>
<dbReference type="EMBL" id="CP108253">
    <property type="protein sequence ID" value="WTU38223.1"/>
    <property type="molecule type" value="Genomic_DNA"/>
</dbReference>
<keyword evidence="1" id="KW-0472">Membrane</keyword>
<evidence type="ECO:0000313" key="3">
    <source>
        <dbReference type="EMBL" id="WTU45135.1"/>
    </source>
</evidence>